<dbReference type="Gene3D" id="2.60.40.10">
    <property type="entry name" value="Immunoglobulins"/>
    <property type="match status" value="7"/>
</dbReference>
<dbReference type="NCBIfam" id="TIGR01451">
    <property type="entry name" value="B_ant_repeat"/>
    <property type="match status" value="10"/>
</dbReference>
<feature type="region of interest" description="Disordered" evidence="1">
    <location>
        <begin position="45"/>
        <end position="73"/>
    </location>
</feature>
<dbReference type="GO" id="GO:0005975">
    <property type="term" value="P:carbohydrate metabolic process"/>
    <property type="evidence" value="ECO:0007669"/>
    <property type="project" value="UniProtKB-ARBA"/>
</dbReference>
<dbReference type="InterPro" id="IPR013783">
    <property type="entry name" value="Ig-like_fold"/>
</dbReference>
<feature type="compositionally biased region" description="Polar residues" evidence="1">
    <location>
        <begin position="847"/>
        <end position="858"/>
    </location>
</feature>
<feature type="domain" description="DUF7507" evidence="2">
    <location>
        <begin position="434"/>
        <end position="533"/>
    </location>
</feature>
<feature type="domain" description="DUF7507" evidence="2">
    <location>
        <begin position="1102"/>
        <end position="1200"/>
    </location>
</feature>
<feature type="domain" description="DUF7507" evidence="2">
    <location>
        <begin position="546"/>
        <end position="641"/>
    </location>
</feature>
<gene>
    <name evidence="4" type="ORF">EBO15_00535</name>
</gene>
<dbReference type="InterPro" id="IPR047589">
    <property type="entry name" value="DUF11_rpt"/>
</dbReference>
<dbReference type="EMBL" id="RFFG01000001">
    <property type="protein sequence ID" value="RMI47820.1"/>
    <property type="molecule type" value="Genomic_DNA"/>
</dbReference>
<feature type="domain" description="DUF7507" evidence="2">
    <location>
        <begin position="1437"/>
        <end position="1536"/>
    </location>
</feature>
<reference evidence="4 5" key="1">
    <citation type="submission" date="2018-10" db="EMBL/GenBank/DDBJ databases">
        <title>Isolation from soil.</title>
        <authorList>
            <person name="Hu J."/>
        </authorList>
    </citation>
    <scope>NUCLEOTIDE SEQUENCE [LARGE SCALE GENOMIC DNA]</scope>
    <source>
        <strain evidence="4 5">NEAU-Ht49</strain>
    </source>
</reference>
<dbReference type="InterPro" id="IPR051172">
    <property type="entry name" value="Chlamydia_OmcB"/>
</dbReference>
<feature type="compositionally biased region" description="Polar residues" evidence="1">
    <location>
        <begin position="732"/>
        <end position="745"/>
    </location>
</feature>
<dbReference type="OrthoDB" id="3225333at2"/>
<evidence type="ECO:0000259" key="2">
    <source>
        <dbReference type="Pfam" id="PF24346"/>
    </source>
</evidence>
<organism evidence="4 5">
    <name type="scientific">Actinomadura harenae</name>
    <dbReference type="NCBI Taxonomy" id="2483351"/>
    <lineage>
        <taxon>Bacteria</taxon>
        <taxon>Bacillati</taxon>
        <taxon>Actinomycetota</taxon>
        <taxon>Actinomycetes</taxon>
        <taxon>Streptosporangiales</taxon>
        <taxon>Thermomonosporaceae</taxon>
        <taxon>Actinomadura</taxon>
    </lineage>
</organism>
<dbReference type="InterPro" id="IPR057693">
    <property type="entry name" value="DUF7933"/>
</dbReference>
<feature type="region of interest" description="Disordered" evidence="1">
    <location>
        <begin position="732"/>
        <end position="763"/>
    </location>
</feature>
<feature type="domain" description="DUF7507" evidence="2">
    <location>
        <begin position="992"/>
        <end position="1090"/>
    </location>
</feature>
<dbReference type="Proteomes" id="UP000282674">
    <property type="component" value="Unassembled WGS sequence"/>
</dbReference>
<dbReference type="Pfam" id="PF25564">
    <property type="entry name" value="DUF7933"/>
    <property type="match status" value="1"/>
</dbReference>
<protein>
    <submittedName>
        <fullName evidence="4">DUF11 domain-containing protein</fullName>
    </submittedName>
</protein>
<evidence type="ECO:0000259" key="3">
    <source>
        <dbReference type="Pfam" id="PF25564"/>
    </source>
</evidence>
<evidence type="ECO:0000256" key="1">
    <source>
        <dbReference type="SAM" id="MobiDB-lite"/>
    </source>
</evidence>
<feature type="domain" description="DUF7507" evidence="2">
    <location>
        <begin position="768"/>
        <end position="867"/>
    </location>
</feature>
<dbReference type="InterPro" id="IPR055354">
    <property type="entry name" value="DUF7507"/>
</dbReference>
<feature type="domain" description="DUF7507" evidence="2">
    <location>
        <begin position="1550"/>
        <end position="1647"/>
    </location>
</feature>
<proteinExistence type="predicted"/>
<comment type="caution">
    <text evidence="4">The sequence shown here is derived from an EMBL/GenBank/DDBJ whole genome shotgun (WGS) entry which is preliminary data.</text>
</comment>
<keyword evidence="5" id="KW-1185">Reference proteome</keyword>
<feature type="region of interest" description="Disordered" evidence="1">
    <location>
        <begin position="847"/>
        <end position="870"/>
    </location>
</feature>
<dbReference type="RefSeq" id="WP_122192265.1">
    <property type="nucleotide sequence ID" value="NZ_JBHSKC010000024.1"/>
</dbReference>
<dbReference type="PANTHER" id="PTHR34819">
    <property type="entry name" value="LARGE CYSTEINE-RICH PERIPLASMIC PROTEIN OMCB"/>
    <property type="match status" value="1"/>
</dbReference>
<dbReference type="PANTHER" id="PTHR34819:SF3">
    <property type="entry name" value="CELL SURFACE PROTEIN"/>
    <property type="match status" value="1"/>
</dbReference>
<dbReference type="Pfam" id="PF24346">
    <property type="entry name" value="DUF7507"/>
    <property type="match status" value="11"/>
</dbReference>
<feature type="domain" description="DUF7507" evidence="2">
    <location>
        <begin position="1325"/>
        <end position="1423"/>
    </location>
</feature>
<evidence type="ECO:0000313" key="4">
    <source>
        <dbReference type="EMBL" id="RMI47820.1"/>
    </source>
</evidence>
<feature type="domain" description="DUF7507" evidence="2">
    <location>
        <begin position="656"/>
        <end position="755"/>
    </location>
</feature>
<accession>A0A3M2MFQ7</accession>
<feature type="domain" description="DUF7507" evidence="2">
    <location>
        <begin position="879"/>
        <end position="977"/>
    </location>
</feature>
<evidence type="ECO:0000313" key="5">
    <source>
        <dbReference type="Proteomes" id="UP000282674"/>
    </source>
</evidence>
<feature type="domain" description="DUF7507" evidence="2">
    <location>
        <begin position="1214"/>
        <end position="1313"/>
    </location>
</feature>
<name>A0A3M2MFQ7_9ACTN</name>
<feature type="domain" description="DUF7933" evidence="3">
    <location>
        <begin position="307"/>
        <end position="419"/>
    </location>
</feature>
<feature type="region of interest" description="Disordered" evidence="1">
    <location>
        <begin position="1519"/>
        <end position="1540"/>
    </location>
</feature>
<sequence>MSGSRRGGTIRRLSEGRWSGLLALLCALTLTGALAPSASARVGAEASTKAKARHSAPRTVPGSPGVPQTPTTVFSENFENRQSNLPIRLNNYTGVTGMTYTADQPWLENCNGWVAAFSDPAGGQAAVAPQVADCNPQGGPGATGVTAWNNVRQLSRALGILNGTPTPANNHAVSAYTNGHVNNGNPGANFIEFQTGSEIPLPAAQDGRFLTFSVNASETSCDTNHNHAMLDFFLFHGATETPVTNESIDPCSQGTQVSPGFWAGTFPGDAPLLVTDPSVGVMMRNAQGSGNGNDHAFDDIKLLDVTPQLDKTFAPGTVQIGQTSRLTITITNTDDLLAKSGWAFTDTLPAGLVLATPSNAATTCPAGTLSAPDGGNEVSITDGAINAGQASCTVTVDVTSETPSTYHNDATDMTILHGLNPPGGTDVVFTEEPEPSISLQKSADPTTFTTVGQLINYTYLVTNNGSEPLTNVNVADPLPGLSSIDCPVSELQPGENTTCTATYTVTQADLDAGSVSNTGTAHGTPPEGPDVIDTSDVTITSVPSTALHLEKSVDQTSFSAAGETITYRYAVTNTGNVRLNNVTVSDDTVGLTNIPCTPSSLEPGDSAQCTATYVTTQADVDAGSIHNVAIARGTPPGATTPTVSNPGEAVIEAVPAPAITVQKSADPMTFSAVGETITYGYHVTNTGNTTLNDVGVTDAHAGLSAITCGTTTLAPGESTDCTATYVTTEQDVDNGSITDSATSHGTPPGATEPVESPPDEVTIPAASAPSITVEKSAHPTTFTEAGETITYSYHVTNTGNVALSDVGVTDDLAGLSAVTCTATTLAPGASTNCTATYVTTQQDVDAGSIHNTATSHGTTPDGEPVESPPDEATVLATASPSIALVKTGEPTTFTAAGQTITYTYHVTNTGNTTLDDVGITDDLPGLSAVTCTATTLAPGASTNCTATYVTTQQDVNNGSIHNTATSHGTPPGATEPVVSEPSEVIIPAEAIPSLAVEKSAHPTEFTAAGETITYTYFVINNGNVPLTNVGITDPLPGLSAVTCALTTLQPDETTECTGTYVTTQADVDAGSVHNIATSHGTPPGEEPIDSPPSETTIEAVPNPSIAVQKSAQPTTFNAAGQTITYTYHVTNTGNTTLDDVGITDDLPGLSAVTCAHLTLAPGANTNCTATYVTTQQDVNNGSIHNTATSHGIPPGETEPVVSDPSDVTIPGESAPSMVIEKSVHPATFTAPGQTITYTYHVTNTGNVPLHSVGVTDDLAGLSAVTCTATTLAPGATTNCTATYVTTQADVDAGSINNVATAHGTPPTGEPIDSPPDEVTVEAIPTPSIAVQKSAEPTTYSAAGQTITYTYHVTNTGNTTLNDVGVTDELPGLSAITCTATSLAPGASTNCTATYVTTQQDVNNGSIHNTATSHGTPPGATEPVVSEPSETTVEAVPSPSVTVQKTAEPTTFTAVGQTITYTYHVTNTGNTTLNDVGVTDVHPGLSAITCTQVTLEPGESATCTATYVTTQADVDAGSVKNSATAHGTPPGATEPVESPPSEVVVQGKAKASIRIRKSVHPKHFWREGQHLHFRYRVTNTGNVTLTNVRVIDDLRGLSRIECPRRTLAPGESMTCEATYRIRDRDMWEKCVRNRAIAEGLPPGTHTPVRSRPSHAIAFGHIPVTG</sequence>